<sequence>MKNCQNSVAEDSLVSRKILPSISSETAALEAN</sequence>
<proteinExistence type="predicted"/>
<evidence type="ECO:0000313" key="2">
    <source>
        <dbReference type="Proteomes" id="UP000054632"/>
    </source>
</evidence>
<protein>
    <submittedName>
        <fullName evidence="1">Uncharacterized protein</fullName>
    </submittedName>
</protein>
<dbReference type="Proteomes" id="UP000054632">
    <property type="component" value="Unassembled WGS sequence"/>
</dbReference>
<name>A0A0V1AMD2_TRIPS</name>
<evidence type="ECO:0000313" key="1">
    <source>
        <dbReference type="EMBL" id="KRY25973.1"/>
    </source>
</evidence>
<gene>
    <name evidence="1" type="ORF">T4A_5622</name>
</gene>
<comment type="caution">
    <text evidence="1">The sequence shown here is derived from an EMBL/GenBank/DDBJ whole genome shotgun (WGS) entry which is preliminary data.</text>
</comment>
<dbReference type="EMBL" id="JYDR01005819">
    <property type="protein sequence ID" value="KRY25973.1"/>
    <property type="molecule type" value="Genomic_DNA"/>
</dbReference>
<accession>A0A0V1AMD2</accession>
<reference evidence="1 2" key="1">
    <citation type="submission" date="2015-01" db="EMBL/GenBank/DDBJ databases">
        <title>Evolution of Trichinella species and genotypes.</title>
        <authorList>
            <person name="Korhonen P.K."/>
            <person name="Edoardo P."/>
            <person name="Giuseppe L.R."/>
            <person name="Gasser R.B."/>
        </authorList>
    </citation>
    <scope>NUCLEOTIDE SEQUENCE [LARGE SCALE GENOMIC DNA]</scope>
    <source>
        <strain evidence="1">ISS13</strain>
    </source>
</reference>
<organism evidence="1 2">
    <name type="scientific">Trichinella pseudospiralis</name>
    <name type="common">Parasitic roundworm</name>
    <dbReference type="NCBI Taxonomy" id="6337"/>
    <lineage>
        <taxon>Eukaryota</taxon>
        <taxon>Metazoa</taxon>
        <taxon>Ecdysozoa</taxon>
        <taxon>Nematoda</taxon>
        <taxon>Enoplea</taxon>
        <taxon>Dorylaimia</taxon>
        <taxon>Trichinellida</taxon>
        <taxon>Trichinellidae</taxon>
        <taxon>Trichinella</taxon>
    </lineage>
</organism>
<dbReference type="AlphaFoldDB" id="A0A0V1AMD2"/>